<comment type="caution">
    <text evidence="3">The sequence shown here is derived from an EMBL/GenBank/DDBJ whole genome shotgun (WGS) entry which is preliminary data.</text>
</comment>
<evidence type="ECO:0000313" key="4">
    <source>
        <dbReference type="Proteomes" id="UP001602245"/>
    </source>
</evidence>
<dbReference type="EMBL" id="JBIAZU010000002">
    <property type="protein sequence ID" value="MFF5290202.1"/>
    <property type="molecule type" value="Genomic_DNA"/>
</dbReference>
<name>A0ABW6WA62_9ACTN</name>
<keyword evidence="1" id="KW-0472">Membrane</keyword>
<feature type="domain" description="Transcription regulator PadR N-terminal" evidence="2">
    <location>
        <begin position="8"/>
        <end position="80"/>
    </location>
</feature>
<keyword evidence="1" id="KW-1133">Transmembrane helix</keyword>
<sequence>MQEPTFLILTALAAEPAHGYGVIRAVEELSQGEVVLRPGTLYGALDRLTEQGLIAVDREESVDGRLRRYYKLTDAGTAALVAQVQRLRRNADAAAARLRLAFVAASLRLAFVAASLRLAFGAALLRLAFVAASLRLAFGAALLRLAFGVAR</sequence>
<gene>
    <name evidence="3" type="ORF">ACFY35_12210</name>
</gene>
<organism evidence="3 4">
    <name type="scientific">Paractinoplanes globisporus</name>
    <dbReference type="NCBI Taxonomy" id="113565"/>
    <lineage>
        <taxon>Bacteria</taxon>
        <taxon>Bacillati</taxon>
        <taxon>Actinomycetota</taxon>
        <taxon>Actinomycetes</taxon>
        <taxon>Micromonosporales</taxon>
        <taxon>Micromonosporaceae</taxon>
        <taxon>Paractinoplanes</taxon>
    </lineage>
</organism>
<dbReference type="InterPro" id="IPR036390">
    <property type="entry name" value="WH_DNA-bd_sf"/>
</dbReference>
<feature type="transmembrane region" description="Helical" evidence="1">
    <location>
        <begin position="100"/>
        <end position="120"/>
    </location>
</feature>
<dbReference type="InterPro" id="IPR052509">
    <property type="entry name" value="Metal_resp_DNA-bind_regulator"/>
</dbReference>
<dbReference type="PANTHER" id="PTHR33169">
    <property type="entry name" value="PADR-FAMILY TRANSCRIPTIONAL REGULATOR"/>
    <property type="match status" value="1"/>
</dbReference>
<dbReference type="PANTHER" id="PTHR33169:SF13">
    <property type="entry name" value="PADR-FAMILY TRANSCRIPTIONAL REGULATOR"/>
    <property type="match status" value="1"/>
</dbReference>
<dbReference type="Pfam" id="PF03551">
    <property type="entry name" value="PadR"/>
    <property type="match status" value="1"/>
</dbReference>
<dbReference type="InterPro" id="IPR036388">
    <property type="entry name" value="WH-like_DNA-bd_sf"/>
</dbReference>
<keyword evidence="1" id="KW-0812">Transmembrane</keyword>
<evidence type="ECO:0000256" key="1">
    <source>
        <dbReference type="SAM" id="Phobius"/>
    </source>
</evidence>
<dbReference type="SUPFAM" id="SSF46785">
    <property type="entry name" value="Winged helix' DNA-binding domain"/>
    <property type="match status" value="1"/>
</dbReference>
<dbReference type="Proteomes" id="UP001602245">
    <property type="component" value="Unassembled WGS sequence"/>
</dbReference>
<evidence type="ECO:0000313" key="3">
    <source>
        <dbReference type="EMBL" id="MFF5290202.1"/>
    </source>
</evidence>
<reference evidence="3 4" key="1">
    <citation type="submission" date="2024-10" db="EMBL/GenBank/DDBJ databases">
        <title>The Natural Products Discovery Center: Release of the First 8490 Sequenced Strains for Exploring Actinobacteria Biosynthetic Diversity.</title>
        <authorList>
            <person name="Kalkreuter E."/>
            <person name="Kautsar S.A."/>
            <person name="Yang D."/>
            <person name="Bader C.D."/>
            <person name="Teijaro C.N."/>
            <person name="Fluegel L."/>
            <person name="Davis C.M."/>
            <person name="Simpson J.R."/>
            <person name="Lauterbach L."/>
            <person name="Steele A.D."/>
            <person name="Gui C."/>
            <person name="Meng S."/>
            <person name="Li G."/>
            <person name="Viehrig K."/>
            <person name="Ye F."/>
            <person name="Su P."/>
            <person name="Kiefer A.F."/>
            <person name="Nichols A."/>
            <person name="Cepeda A.J."/>
            <person name="Yan W."/>
            <person name="Fan B."/>
            <person name="Jiang Y."/>
            <person name="Adhikari A."/>
            <person name="Zheng C.-J."/>
            <person name="Schuster L."/>
            <person name="Cowan T.M."/>
            <person name="Smanski M.J."/>
            <person name="Chevrette M.G."/>
            <person name="De Carvalho L.P.S."/>
            <person name="Shen B."/>
        </authorList>
    </citation>
    <scope>NUCLEOTIDE SEQUENCE [LARGE SCALE GENOMIC DNA]</scope>
    <source>
        <strain evidence="3 4">NPDC000087</strain>
    </source>
</reference>
<protein>
    <submittedName>
        <fullName evidence="3">PadR family transcriptional regulator</fullName>
    </submittedName>
</protein>
<keyword evidence="4" id="KW-1185">Reference proteome</keyword>
<dbReference type="Gene3D" id="1.10.10.10">
    <property type="entry name" value="Winged helix-like DNA-binding domain superfamily/Winged helix DNA-binding domain"/>
    <property type="match status" value="1"/>
</dbReference>
<accession>A0ABW6WA62</accession>
<dbReference type="RefSeq" id="WP_020510821.1">
    <property type="nucleotide sequence ID" value="NZ_JBIAZU010000002.1"/>
</dbReference>
<proteinExistence type="predicted"/>
<evidence type="ECO:0000259" key="2">
    <source>
        <dbReference type="Pfam" id="PF03551"/>
    </source>
</evidence>
<feature type="transmembrane region" description="Helical" evidence="1">
    <location>
        <begin position="127"/>
        <end position="147"/>
    </location>
</feature>
<dbReference type="InterPro" id="IPR005149">
    <property type="entry name" value="Tscrpt_reg_PadR_N"/>
</dbReference>